<dbReference type="AlphaFoldDB" id="A0A1I3Y6G2"/>
<sequence length="116" mass="13490">MNENMEYKEIITFAENLGMTVEDYLVYLHRKNRSVKNVLLEDSHGFKNFLKDFHNVLDDLTICTKTDAARAAKKDQSLQAAANLLYKVSSDPMLLAQIYEHYQYDSDEGSNRIMNY</sequence>
<gene>
    <name evidence="1" type="ORF">SAMN04488569_101931</name>
</gene>
<protein>
    <submittedName>
        <fullName evidence="1">Uncharacterized protein</fullName>
    </submittedName>
</protein>
<organism evidence="1 2">
    <name type="scientific">Marinilactibacillus piezotolerans</name>
    <dbReference type="NCBI Taxonomy" id="258723"/>
    <lineage>
        <taxon>Bacteria</taxon>
        <taxon>Bacillati</taxon>
        <taxon>Bacillota</taxon>
        <taxon>Bacilli</taxon>
        <taxon>Lactobacillales</taxon>
        <taxon>Carnobacteriaceae</taxon>
        <taxon>Marinilactibacillus</taxon>
    </lineage>
</organism>
<accession>A0A1I3Y6G2</accession>
<dbReference type="EMBL" id="FOSJ01000019">
    <property type="protein sequence ID" value="SFK26871.1"/>
    <property type="molecule type" value="Genomic_DNA"/>
</dbReference>
<evidence type="ECO:0000313" key="2">
    <source>
        <dbReference type="Proteomes" id="UP000199589"/>
    </source>
</evidence>
<dbReference type="RefSeq" id="WP_091897314.1">
    <property type="nucleotide sequence ID" value="NZ_FOSJ01000019.1"/>
</dbReference>
<keyword evidence="2" id="KW-1185">Reference proteome</keyword>
<name>A0A1I3Y6G2_9LACT</name>
<evidence type="ECO:0000313" key="1">
    <source>
        <dbReference type="EMBL" id="SFK26871.1"/>
    </source>
</evidence>
<dbReference type="OrthoDB" id="2156774at2"/>
<proteinExistence type="predicted"/>
<dbReference type="Proteomes" id="UP000199589">
    <property type="component" value="Unassembled WGS sequence"/>
</dbReference>
<reference evidence="2" key="1">
    <citation type="submission" date="2016-10" db="EMBL/GenBank/DDBJ databases">
        <authorList>
            <person name="Varghese N."/>
            <person name="Submissions S."/>
        </authorList>
    </citation>
    <scope>NUCLEOTIDE SEQUENCE [LARGE SCALE GENOMIC DNA]</scope>
    <source>
        <strain evidence="2">DSM 16108</strain>
    </source>
</reference>